<evidence type="ECO:0000313" key="5">
    <source>
        <dbReference type="Proteomes" id="UP000233778"/>
    </source>
</evidence>
<evidence type="ECO:0000256" key="1">
    <source>
        <dbReference type="SAM" id="MobiDB-lite"/>
    </source>
</evidence>
<reference evidence="3" key="2">
    <citation type="submission" date="2013-09" db="EMBL/GenBank/DDBJ databases">
        <authorList>
            <person name="Wang G."/>
            <person name="Yang Y."/>
            <person name="Su Y."/>
        </authorList>
    </citation>
    <scope>NUCLEOTIDE SEQUENCE</scope>
    <source>
        <strain evidence="3">ATCC 39006</strain>
    </source>
</reference>
<accession>A0A2I5TNP6</accession>
<dbReference type="Proteomes" id="UP000017700">
    <property type="component" value="Chromosome"/>
</dbReference>
<reference evidence="3" key="4">
    <citation type="submission" date="2017-11" db="EMBL/GenBank/DDBJ databases">
        <title>Complete genome sequence of Serratia sp. ATCC 39006.</title>
        <authorList>
            <person name="Hampton H.G."/>
            <person name="Jackson S.A."/>
            <person name="Jauregui R."/>
            <person name="Poulter G.T.M."/>
            <person name="Salmond G.P.C."/>
            <person name="Fineran P.C."/>
        </authorList>
    </citation>
    <scope>NUCLEOTIDE SEQUENCE</scope>
    <source>
        <strain evidence="3">ATCC 39006</strain>
    </source>
</reference>
<dbReference type="EMBL" id="CP025085">
    <property type="protein sequence ID" value="AUH01871.1"/>
    <property type="molecule type" value="Genomic_DNA"/>
</dbReference>
<organism evidence="3 4">
    <name type="scientific">Serratia sp. (strain ATCC 39006)</name>
    <name type="common">Prodigiosinella confusarubida</name>
    <dbReference type="NCBI Taxonomy" id="104623"/>
    <lineage>
        <taxon>Bacteria</taxon>
        <taxon>Pseudomonadati</taxon>
        <taxon>Pseudomonadota</taxon>
        <taxon>Gammaproteobacteria</taxon>
        <taxon>Enterobacterales</taxon>
        <taxon>Pectobacteriaceae</taxon>
        <taxon>Prodigiosinella</taxon>
    </lineage>
</organism>
<dbReference type="EMBL" id="CP025084">
    <property type="protein sequence ID" value="AUH06193.1"/>
    <property type="molecule type" value="Genomic_DNA"/>
</dbReference>
<reference evidence="2 5" key="3">
    <citation type="submission" date="2017-11" db="EMBL/GenBank/DDBJ databases">
        <title>Complete genome sequence of Serratia sp. ATCC 39006 LacA.</title>
        <authorList>
            <person name="Hampton H.G."/>
            <person name="Jackson S.A."/>
            <person name="Jauregui R."/>
            <person name="Poulter G.T.M."/>
            <person name="Salmond G.P.C."/>
            <person name="Fineran P.C."/>
        </authorList>
    </citation>
    <scope>NUCLEOTIDE SEQUENCE [LARGE SCALE GENOMIC DNA]</scope>
    <source>
        <strain evidence="2 5">ATCC 39006</strain>
    </source>
</reference>
<protein>
    <submittedName>
        <fullName evidence="3">Uncharacterized protein</fullName>
    </submittedName>
</protein>
<name>A0A2I5TNP6_SERS3</name>
<evidence type="ECO:0000313" key="3">
    <source>
        <dbReference type="EMBL" id="AUH06193.1"/>
    </source>
</evidence>
<reference evidence="3 4" key="1">
    <citation type="journal article" date="2013" name="Genome Announc.">
        <title>Draft genome sequence of Serratia sp. strain ATCC 39006, a model bacterium for analysis of the biosynthesis and regulation of prodigiosin, a carbapenem, and gas vesicles.</title>
        <authorList>
            <person name="Fineran P.C."/>
            <person name="Iglesias Cans M.C."/>
            <person name="Ramsay J.P."/>
            <person name="Wilf N.M."/>
            <person name="Cossyleon D."/>
            <person name="McNeil M.B."/>
            <person name="Williamson N.R."/>
            <person name="Monson R.E."/>
            <person name="Becher S.A."/>
            <person name="Stanton J.A."/>
            <person name="Brugger K."/>
            <person name="Brown S.D."/>
            <person name="Salmond G.P."/>
        </authorList>
    </citation>
    <scope>NUCLEOTIDE SEQUENCE [LARGE SCALE GENOMIC DNA]</scope>
    <source>
        <strain evidence="3">ATCC 39006</strain>
        <strain evidence="4">ATCC 39006 / SC 11482</strain>
    </source>
</reference>
<sequence length="90" mass="10178">MKSKQNFLKDEKSDWDIELGLLEQNSYSADLKEAVSATFKVASVVLSFLPDKKRRSSSLTDGLYENTSNDGWQHGSQGYGFYMNGMKDKD</sequence>
<feature type="region of interest" description="Disordered" evidence="1">
    <location>
        <begin position="55"/>
        <end position="90"/>
    </location>
</feature>
<dbReference type="AlphaFoldDB" id="A0A2I5TNP6"/>
<gene>
    <name evidence="2" type="ORF">CWC46_19935</name>
    <name evidence="3" type="ORF">Ser39006_019930</name>
</gene>
<dbReference type="KEGG" id="sera:Ser39006_019930"/>
<keyword evidence="4" id="KW-1185">Reference proteome</keyword>
<dbReference type="Proteomes" id="UP000233778">
    <property type="component" value="Chromosome"/>
</dbReference>
<feature type="compositionally biased region" description="Polar residues" evidence="1">
    <location>
        <begin position="57"/>
        <end position="76"/>
    </location>
</feature>
<proteinExistence type="predicted"/>
<evidence type="ECO:0000313" key="4">
    <source>
        <dbReference type="Proteomes" id="UP000017700"/>
    </source>
</evidence>
<evidence type="ECO:0000313" key="2">
    <source>
        <dbReference type="EMBL" id="AUH01871.1"/>
    </source>
</evidence>
<dbReference type="KEGG" id="serq:CWC46_19935"/>